<dbReference type="SUPFAM" id="SSF75138">
    <property type="entry name" value="HprK N-terminal domain-like"/>
    <property type="match status" value="1"/>
</dbReference>
<proteinExistence type="inferred from homology"/>
<dbReference type="NCBIfam" id="NF004167">
    <property type="entry name" value="PRK05632.1"/>
    <property type="match status" value="1"/>
</dbReference>
<evidence type="ECO:0000313" key="15">
    <source>
        <dbReference type="EMBL" id="QQG64494.1"/>
    </source>
</evidence>
<dbReference type="SUPFAM" id="SSF53659">
    <property type="entry name" value="Isocitrate/Isopropylmalate dehydrogenase-like"/>
    <property type="match status" value="1"/>
</dbReference>
<evidence type="ECO:0000256" key="4">
    <source>
        <dbReference type="ARBA" id="ARBA00009786"/>
    </source>
</evidence>
<dbReference type="Proteomes" id="UP000596092">
    <property type="component" value="Chromosome"/>
</dbReference>
<dbReference type="InterPro" id="IPR042112">
    <property type="entry name" value="P_AcTrfase_dom2"/>
</dbReference>
<dbReference type="Gene3D" id="3.40.50.300">
    <property type="entry name" value="P-loop containing nucleotide triphosphate hydrolases"/>
    <property type="match status" value="1"/>
</dbReference>
<evidence type="ECO:0000256" key="10">
    <source>
        <dbReference type="ARBA" id="ARBA00023315"/>
    </source>
</evidence>
<dbReference type="PANTHER" id="PTHR43356:SF3">
    <property type="entry name" value="PHOSPHATE ACETYLTRANSFERASE"/>
    <property type="match status" value="1"/>
</dbReference>
<protein>
    <recommendedName>
        <fullName evidence="7 12">Phosphate acetyltransferase</fullName>
        <ecNumber evidence="6 12">2.3.1.8</ecNumber>
    </recommendedName>
    <alternativeName>
        <fullName evidence="11 12">Phosphotransacetylase</fullName>
    </alternativeName>
</protein>
<dbReference type="AlphaFoldDB" id="A0A7T5VB42"/>
<evidence type="ECO:0000313" key="16">
    <source>
        <dbReference type="Proteomes" id="UP000596092"/>
    </source>
</evidence>
<dbReference type="InterPro" id="IPR016475">
    <property type="entry name" value="P-Actrans_bac"/>
</dbReference>
<keyword evidence="9 12" id="KW-0808">Transferase</keyword>
<keyword evidence="16" id="KW-1185">Reference proteome</keyword>
<evidence type="ECO:0000256" key="7">
    <source>
        <dbReference type="ARBA" id="ARBA00021528"/>
    </source>
</evidence>
<name>A0A7T5VB42_9BACT</name>
<evidence type="ECO:0000256" key="11">
    <source>
        <dbReference type="ARBA" id="ARBA00031108"/>
    </source>
</evidence>
<dbReference type="InterPro" id="IPR002505">
    <property type="entry name" value="PTA_PTB"/>
</dbReference>
<dbReference type="InterPro" id="IPR010766">
    <property type="entry name" value="DRTGG"/>
</dbReference>
<dbReference type="UniPathway" id="UPA00340">
    <property type="reaction ID" value="UER00459"/>
</dbReference>
<dbReference type="CDD" id="cd03109">
    <property type="entry name" value="DTBS"/>
    <property type="match status" value="1"/>
</dbReference>
<accession>A0A7T5VB42</accession>
<dbReference type="InterPro" id="IPR027417">
    <property type="entry name" value="P-loop_NTPase"/>
</dbReference>
<comment type="catalytic activity">
    <reaction evidence="12">
        <text>acetyl-CoA + phosphate = acetyl phosphate + CoA</text>
        <dbReference type="Rhea" id="RHEA:19521"/>
        <dbReference type="ChEBI" id="CHEBI:22191"/>
        <dbReference type="ChEBI" id="CHEBI:43474"/>
        <dbReference type="ChEBI" id="CHEBI:57287"/>
        <dbReference type="ChEBI" id="CHEBI:57288"/>
        <dbReference type="EC" id="2.3.1.8"/>
    </reaction>
</comment>
<comment type="pathway">
    <text evidence="2 12">Metabolic intermediate biosynthesis; acetyl-CoA biosynthesis; acetyl-CoA from acetate: step 2/2.</text>
</comment>
<dbReference type="NCBIfam" id="NF007233">
    <property type="entry name" value="PRK09653.1"/>
    <property type="match status" value="1"/>
</dbReference>
<dbReference type="InterPro" id="IPR042113">
    <property type="entry name" value="P_AcTrfase_dom1"/>
</dbReference>
<evidence type="ECO:0000256" key="5">
    <source>
        <dbReference type="ARBA" id="ARBA00011643"/>
    </source>
</evidence>
<dbReference type="NCBIfam" id="TIGR00651">
    <property type="entry name" value="pta"/>
    <property type="match status" value="1"/>
</dbReference>
<evidence type="ECO:0000259" key="13">
    <source>
        <dbReference type="Pfam" id="PF01515"/>
    </source>
</evidence>
<evidence type="ECO:0000259" key="14">
    <source>
        <dbReference type="Pfam" id="PF07085"/>
    </source>
</evidence>
<comment type="similarity">
    <text evidence="3 12">In the C-terminal section; belongs to the phosphate acetyltransferase and butyryltransferase family.</text>
</comment>
<reference evidence="15 16" key="1">
    <citation type="submission" date="2020-05" db="EMBL/GenBank/DDBJ databases">
        <title>Complete genome of Desulfobulbus oligotrophicus.</title>
        <authorList>
            <person name="Podar M."/>
        </authorList>
    </citation>
    <scope>NUCLEOTIDE SEQUENCE [LARGE SCALE GENOMIC DNA]</scope>
    <source>
        <strain evidence="15 16">Prop6</strain>
    </source>
</reference>
<comment type="function">
    <text evidence="12">Involved in acetate metabolism.</text>
</comment>
<evidence type="ECO:0000256" key="2">
    <source>
        <dbReference type="ARBA" id="ARBA00004989"/>
    </source>
</evidence>
<keyword evidence="8 12" id="KW-0963">Cytoplasm</keyword>
<dbReference type="InterPro" id="IPR050500">
    <property type="entry name" value="Phos_Acetyltrans/Butyryltrans"/>
</dbReference>
<comment type="subunit">
    <text evidence="5">Homohexamer.</text>
</comment>
<feature type="domain" description="Phosphate acetyl/butaryl transferase" evidence="13">
    <location>
        <begin position="375"/>
        <end position="696"/>
    </location>
</feature>
<comment type="domain">
    <text evidence="12">The N-terminal region seems to be important for proper quaternary structure. The C-terminal region contains the substrate-binding site.</text>
</comment>
<dbReference type="Gene3D" id="3.40.50.10950">
    <property type="match status" value="1"/>
</dbReference>
<dbReference type="Pfam" id="PF01515">
    <property type="entry name" value="PTA_PTB"/>
    <property type="match status" value="1"/>
</dbReference>
<dbReference type="Pfam" id="PF07085">
    <property type="entry name" value="DRTGG"/>
    <property type="match status" value="1"/>
</dbReference>
<dbReference type="Pfam" id="PF13500">
    <property type="entry name" value="AAA_26"/>
    <property type="match status" value="1"/>
</dbReference>
<organism evidence="15 16">
    <name type="scientific">Desulfobulbus oligotrophicus</name>
    <dbReference type="NCBI Taxonomy" id="1909699"/>
    <lineage>
        <taxon>Bacteria</taxon>
        <taxon>Pseudomonadati</taxon>
        <taxon>Thermodesulfobacteriota</taxon>
        <taxon>Desulfobulbia</taxon>
        <taxon>Desulfobulbales</taxon>
        <taxon>Desulfobulbaceae</taxon>
        <taxon>Desulfobulbus</taxon>
    </lineage>
</organism>
<evidence type="ECO:0000256" key="8">
    <source>
        <dbReference type="ARBA" id="ARBA00022490"/>
    </source>
</evidence>
<dbReference type="Gene3D" id="3.40.50.10750">
    <property type="entry name" value="Isocitrate/Isopropylmalate dehydrogenase-like"/>
    <property type="match status" value="1"/>
</dbReference>
<dbReference type="KEGG" id="dog:HP555_00795"/>
<dbReference type="PIRSF" id="PIRSF006107">
    <property type="entry name" value="PhpActrans_proteobac"/>
    <property type="match status" value="1"/>
</dbReference>
<evidence type="ECO:0000256" key="9">
    <source>
        <dbReference type="ARBA" id="ARBA00022679"/>
    </source>
</evidence>
<evidence type="ECO:0000256" key="6">
    <source>
        <dbReference type="ARBA" id="ARBA00012707"/>
    </source>
</evidence>
<keyword evidence="10 12" id="KW-0012">Acyltransferase</keyword>
<gene>
    <name evidence="15" type="primary">pta</name>
    <name evidence="15" type="ORF">HP555_00795</name>
</gene>
<feature type="domain" description="DRTGG" evidence="14">
    <location>
        <begin position="217"/>
        <end position="330"/>
    </location>
</feature>
<dbReference type="GO" id="GO:0006085">
    <property type="term" value="P:acetyl-CoA biosynthetic process"/>
    <property type="evidence" value="ECO:0007669"/>
    <property type="project" value="UniProtKB-UniPathway"/>
</dbReference>
<dbReference type="InterPro" id="IPR004614">
    <property type="entry name" value="P_AcTrfase"/>
</dbReference>
<dbReference type="RefSeq" id="WP_199263327.1">
    <property type="nucleotide sequence ID" value="NZ_CP054140.1"/>
</dbReference>
<dbReference type="SUPFAM" id="SSF52540">
    <property type="entry name" value="P-loop containing nucleoside triphosphate hydrolases"/>
    <property type="match status" value="1"/>
</dbReference>
<evidence type="ECO:0000256" key="1">
    <source>
        <dbReference type="ARBA" id="ARBA00004496"/>
    </source>
</evidence>
<dbReference type="PANTHER" id="PTHR43356">
    <property type="entry name" value="PHOSPHATE ACETYLTRANSFERASE"/>
    <property type="match status" value="1"/>
</dbReference>
<comment type="similarity">
    <text evidence="4 12">In the N-terminal section; belongs to the CobB/CobQ family.</text>
</comment>
<dbReference type="Gene3D" id="3.40.1390.20">
    <property type="entry name" value="HprK N-terminal domain-like"/>
    <property type="match status" value="1"/>
</dbReference>
<dbReference type="GO" id="GO:0005737">
    <property type="term" value="C:cytoplasm"/>
    <property type="evidence" value="ECO:0007669"/>
    <property type="project" value="UniProtKB-SubCell"/>
</dbReference>
<dbReference type="InterPro" id="IPR028979">
    <property type="entry name" value="Ser_kin/Pase_Hpr-like_N_sf"/>
</dbReference>
<evidence type="ECO:0000256" key="12">
    <source>
        <dbReference type="PIRNR" id="PIRNR006107"/>
    </source>
</evidence>
<dbReference type="EC" id="2.3.1.8" evidence="6 12"/>
<dbReference type="EMBL" id="CP054140">
    <property type="protein sequence ID" value="QQG64494.1"/>
    <property type="molecule type" value="Genomic_DNA"/>
</dbReference>
<evidence type="ECO:0000256" key="3">
    <source>
        <dbReference type="ARBA" id="ARBA00008756"/>
    </source>
</evidence>
<sequence length="707" mass="77442">MANNLYLTAVEERSGKSAIILGVMQMILKEIGRAAFFRPIIHDHVFGRTDHDLNLMLKYFKLDIEYNDTHAYTLSQARQLISSGQEEILYENILKKYNQLASKYDFVLCEGTDFHGKEPGFELDLNANIALTIGAPMLLIASGRDKTTEEICTHTAITIDTLEEKGVDIAGCIINRAPDSFLRDTAVNAKCREQFGRPYPLYVIPENRALGSPTIDDVKRWLGAEVLYGKPSMLNLVDNYLVAAMQISNFLSYLKEGSLIITPGDRSDIIIASLASRISSAYPNISGILITGGIGLSPSVQRLIQGWAGIPVPVLFVESHTYDTVQSVNELYGRIEPTDTKRISMALGWFAKYVNTPDLTKRVVAKRSVKITPRMFEYSLVEKAAQNRQHIVLPEGLGERILTAADMILTRGIADITLLGSEDEIRTKASILSLNIDGARIIDPVKSAHYDEFVQSYFDIRKHRGIVMDVARDRMSDPTYFGTMMVHKGLADGMVAGSITTTAQTIRPAFEFIRTKPGVSVVSSIFIMCLQTKVLAFGDCAVVPNPDARQLAEIALSSAETAHIYGIEPRVALLSYSTGLSGSGQDVDKVVEATAIARQMMAERGLDFPLEGPLQYDAAFDPEVAALKLPDSQVAGQATVFIFPDLNTGNNTYKAVQRAANAVAMGPVLQGLNKPVNDLSRGCTVQDIVHTVALTAIQAQVGKQSIL</sequence>
<comment type="subcellular location">
    <subcellularLocation>
        <location evidence="1 12">Cytoplasm</location>
    </subcellularLocation>
</comment>
<dbReference type="GO" id="GO:0008959">
    <property type="term" value="F:phosphate acetyltransferase activity"/>
    <property type="evidence" value="ECO:0007669"/>
    <property type="project" value="UniProtKB-EC"/>
</dbReference>